<comment type="caution">
    <text evidence="2">The sequence shown here is derived from an EMBL/GenBank/DDBJ whole genome shotgun (WGS) entry which is preliminary data.</text>
</comment>
<keyword evidence="1" id="KW-0472">Membrane</keyword>
<evidence type="ECO:0000313" key="2">
    <source>
        <dbReference type="EMBL" id="EQD55501.1"/>
    </source>
</evidence>
<dbReference type="AlphaFoldDB" id="T1A4E7"/>
<keyword evidence="1" id="KW-1133">Transmembrane helix</keyword>
<dbReference type="EMBL" id="AUZZ01003962">
    <property type="protein sequence ID" value="EQD55501.1"/>
    <property type="molecule type" value="Genomic_DNA"/>
</dbReference>
<reference evidence="2" key="1">
    <citation type="submission" date="2013-08" db="EMBL/GenBank/DDBJ databases">
        <authorList>
            <person name="Mendez C."/>
            <person name="Richter M."/>
            <person name="Ferrer M."/>
            <person name="Sanchez J."/>
        </authorList>
    </citation>
    <scope>NUCLEOTIDE SEQUENCE</scope>
</reference>
<organism evidence="2">
    <name type="scientific">mine drainage metagenome</name>
    <dbReference type="NCBI Taxonomy" id="410659"/>
    <lineage>
        <taxon>unclassified sequences</taxon>
        <taxon>metagenomes</taxon>
        <taxon>ecological metagenomes</taxon>
    </lineage>
</organism>
<protein>
    <submittedName>
        <fullName evidence="2">Pathogenicity-related protein</fullName>
    </submittedName>
</protein>
<proteinExistence type="predicted"/>
<reference evidence="2" key="2">
    <citation type="journal article" date="2014" name="ISME J.">
        <title>Microbial stratification in low pH oxic and suboxic macroscopic growths along an acid mine drainage.</title>
        <authorList>
            <person name="Mendez-Garcia C."/>
            <person name="Mesa V."/>
            <person name="Sprenger R.R."/>
            <person name="Richter M."/>
            <person name="Diez M.S."/>
            <person name="Solano J."/>
            <person name="Bargiela R."/>
            <person name="Golyshina O.V."/>
            <person name="Manteca A."/>
            <person name="Ramos J.L."/>
            <person name="Gallego J.R."/>
            <person name="Llorente I."/>
            <person name="Martins Dos Santos V.A."/>
            <person name="Jensen O.N."/>
            <person name="Pelaez A.I."/>
            <person name="Sanchez J."/>
            <person name="Ferrer M."/>
        </authorList>
    </citation>
    <scope>NUCLEOTIDE SEQUENCE</scope>
</reference>
<evidence type="ECO:0000256" key="1">
    <source>
        <dbReference type="SAM" id="Phobius"/>
    </source>
</evidence>
<feature type="transmembrane region" description="Helical" evidence="1">
    <location>
        <begin position="106"/>
        <end position="125"/>
    </location>
</feature>
<sequence>MRQIYTSPRLENIERMVALLNEHGIETRVTDRPVYQRASYSRPSFRDNDLQSWPKVWVSDANDLPRARELLRGMGIESAAEHFAANLQFSARAPSRGRNWVGRVRALLLLGIFGLLTVMTLRALGWL</sequence>
<keyword evidence="1" id="KW-0812">Transmembrane</keyword>
<accession>T1A4E7</accession>
<gene>
    <name evidence="2" type="ORF">B2A_05692</name>
</gene>
<name>T1A4E7_9ZZZZ</name>